<evidence type="ECO:0000313" key="2">
    <source>
        <dbReference type="Proteomes" id="UP001651158"/>
    </source>
</evidence>
<sequence>MDKCGNMVPYFTATCLEEEEVWNGVATVMTCRQIRSEEDRSLTYHYSMQSEPNAVEANDSKVKWLPAITKAAFQDG</sequence>
<accession>A0ABR4Q760</accession>
<protein>
    <submittedName>
        <fullName evidence="1">Uncharacterized protein</fullName>
    </submittedName>
</protein>
<proteinExistence type="predicted"/>
<dbReference type="EMBL" id="JAKROA010000008">
    <property type="protein sequence ID" value="KAL5105450.1"/>
    <property type="molecule type" value="Genomic_DNA"/>
</dbReference>
<organism evidence="1 2">
    <name type="scientific">Taenia crassiceps</name>
    <dbReference type="NCBI Taxonomy" id="6207"/>
    <lineage>
        <taxon>Eukaryota</taxon>
        <taxon>Metazoa</taxon>
        <taxon>Spiralia</taxon>
        <taxon>Lophotrochozoa</taxon>
        <taxon>Platyhelminthes</taxon>
        <taxon>Cestoda</taxon>
        <taxon>Eucestoda</taxon>
        <taxon>Cyclophyllidea</taxon>
        <taxon>Taeniidae</taxon>
        <taxon>Taenia</taxon>
    </lineage>
</organism>
<gene>
    <name evidence="1" type="ORF">TcWFU_004579</name>
</gene>
<keyword evidence="2" id="KW-1185">Reference proteome</keyword>
<reference evidence="1 2" key="1">
    <citation type="journal article" date="2022" name="Front. Cell. Infect. Microbiol.">
        <title>The Genomes of Two Strains of Taenia crassiceps the Animal Model for the Study of Human Cysticercosis.</title>
        <authorList>
            <person name="Bobes R.J."/>
            <person name="Estrada K."/>
            <person name="Rios-Valencia D.G."/>
            <person name="Calderon-Gallegos A."/>
            <person name="de la Torre P."/>
            <person name="Carrero J.C."/>
            <person name="Sanchez-Flores A."/>
            <person name="Laclette J.P."/>
        </authorList>
    </citation>
    <scope>NUCLEOTIDE SEQUENCE [LARGE SCALE GENOMIC DNA]</scope>
    <source>
        <strain evidence="1">WFUcys</strain>
    </source>
</reference>
<name>A0ABR4Q760_9CEST</name>
<comment type="caution">
    <text evidence="1">The sequence shown here is derived from an EMBL/GenBank/DDBJ whole genome shotgun (WGS) entry which is preliminary data.</text>
</comment>
<evidence type="ECO:0000313" key="1">
    <source>
        <dbReference type="EMBL" id="KAL5105450.1"/>
    </source>
</evidence>
<dbReference type="Proteomes" id="UP001651158">
    <property type="component" value="Unassembled WGS sequence"/>
</dbReference>